<keyword evidence="1" id="KW-1133">Transmembrane helix</keyword>
<reference evidence="3" key="1">
    <citation type="submission" date="2021-01" db="EMBL/GenBank/DDBJ databases">
        <authorList>
            <consortium name="Genoscope - CEA"/>
            <person name="William W."/>
        </authorList>
    </citation>
    <scope>NUCLEOTIDE SEQUENCE</scope>
</reference>
<dbReference type="Proteomes" id="UP000683925">
    <property type="component" value="Unassembled WGS sequence"/>
</dbReference>
<keyword evidence="1" id="KW-0812">Transmembrane</keyword>
<protein>
    <submittedName>
        <fullName evidence="3">Uncharacterized protein</fullName>
    </submittedName>
</protein>
<keyword evidence="1" id="KW-0472">Membrane</keyword>
<comment type="caution">
    <text evidence="3">The sequence shown here is derived from an EMBL/GenBank/DDBJ whole genome shotgun (WGS) entry which is preliminary data.</text>
</comment>
<feature type="transmembrane region" description="Helical" evidence="1">
    <location>
        <begin position="400"/>
        <end position="418"/>
    </location>
</feature>
<accession>A0A8S1U9M2</accession>
<keyword evidence="2" id="KW-0732">Signal</keyword>
<dbReference type="AlphaFoldDB" id="A0A8S1U9M2"/>
<feature type="signal peptide" evidence="2">
    <location>
        <begin position="1"/>
        <end position="16"/>
    </location>
</feature>
<evidence type="ECO:0000313" key="4">
    <source>
        <dbReference type="Proteomes" id="UP000683925"/>
    </source>
</evidence>
<dbReference type="OMA" id="IRSHKIN"/>
<name>A0A8S1U9M2_PAROT</name>
<sequence length="453" mass="53372">MLFLLALLSYINCSIYDKLKYIENQIELTQNIEYFEARKRFLDGVKIKNIFEMDKDIIDIHLFHLKQLHYPSSQLLVCKSSDNEIMIINQLGTIIAQYNHTGDILMTDILHNVDEFYIGLYDAERNLTIINMTIIDKNIKEEPIDDIRRIDKNGFYHEIELTWASSFQLNHMATSILVNSGRNTRVFLVGDENGAISYYFQNGTLQNKNTISTTTILNLLRRHPHIMFQTEKQIGFLNSVSLTIVTPKCDQPAASIVSIYQENIYSQNIYVLLSNQDILIYQIKSGKHHECSISYKIPTLQKLKNIRVINSYLIGYDKTLQIYNTSLYKSLYQDEVLYLTSLDDQRLWYQYYSIRSHKINAQTSNAYEFYTSNNKTTIRQLELTHYPMPQSSSFSLMESFRFPMILVAIFIVFIYQFWQKKKKNDHESDELSVEMKKKIDDMVKQYKKYDKPE</sequence>
<feature type="chain" id="PRO_5035826143" evidence="2">
    <location>
        <begin position="17"/>
        <end position="453"/>
    </location>
</feature>
<dbReference type="OrthoDB" id="290639at2759"/>
<keyword evidence="4" id="KW-1185">Reference proteome</keyword>
<organism evidence="3 4">
    <name type="scientific">Paramecium octaurelia</name>
    <dbReference type="NCBI Taxonomy" id="43137"/>
    <lineage>
        <taxon>Eukaryota</taxon>
        <taxon>Sar</taxon>
        <taxon>Alveolata</taxon>
        <taxon>Ciliophora</taxon>
        <taxon>Intramacronucleata</taxon>
        <taxon>Oligohymenophorea</taxon>
        <taxon>Peniculida</taxon>
        <taxon>Parameciidae</taxon>
        <taxon>Paramecium</taxon>
    </lineage>
</organism>
<dbReference type="EMBL" id="CAJJDP010000038">
    <property type="protein sequence ID" value="CAD8160329.1"/>
    <property type="molecule type" value="Genomic_DNA"/>
</dbReference>
<evidence type="ECO:0000256" key="1">
    <source>
        <dbReference type="SAM" id="Phobius"/>
    </source>
</evidence>
<evidence type="ECO:0000256" key="2">
    <source>
        <dbReference type="SAM" id="SignalP"/>
    </source>
</evidence>
<proteinExistence type="predicted"/>
<gene>
    <name evidence="3" type="ORF">POCTA_138.1.T0380117</name>
</gene>
<evidence type="ECO:0000313" key="3">
    <source>
        <dbReference type="EMBL" id="CAD8160329.1"/>
    </source>
</evidence>